<feature type="transmembrane region" description="Helical" evidence="9">
    <location>
        <begin position="128"/>
        <end position="152"/>
    </location>
</feature>
<evidence type="ECO:0000313" key="10">
    <source>
        <dbReference type="EMBL" id="SJZ88538.1"/>
    </source>
</evidence>
<dbReference type="Pfam" id="PF03030">
    <property type="entry name" value="H_PPase"/>
    <property type="match status" value="1"/>
</dbReference>
<dbReference type="STRING" id="225004.SAMN02745152_01505"/>
<protein>
    <recommendedName>
        <fullName evidence="9">Putative K(+)-stimulated pyrophosphate-energized sodium pump</fullName>
        <ecNumber evidence="9">7.2.3.1</ecNumber>
    </recommendedName>
    <alternativeName>
        <fullName evidence="9">Membrane-bound sodium-translocating pyrophosphatase</fullName>
    </alternativeName>
    <alternativeName>
        <fullName evidence="9">Pyrophosphate-energized inorganic pyrophosphatase</fullName>
        <shortName evidence="9">Na(+)-PPase</shortName>
    </alternativeName>
</protein>
<feature type="transmembrane region" description="Helical" evidence="9">
    <location>
        <begin position="534"/>
        <end position="561"/>
    </location>
</feature>
<feature type="transmembrane region" description="Helical" evidence="9">
    <location>
        <begin position="628"/>
        <end position="650"/>
    </location>
</feature>
<dbReference type="GO" id="GO:0012505">
    <property type="term" value="C:endomembrane system"/>
    <property type="evidence" value="ECO:0007669"/>
    <property type="project" value="UniProtKB-SubCell"/>
</dbReference>
<accession>A0A1T4PCI5</accession>
<dbReference type="GeneID" id="303367737"/>
<feature type="transmembrane region" description="Helical" evidence="9">
    <location>
        <begin position="357"/>
        <end position="377"/>
    </location>
</feature>
<dbReference type="Proteomes" id="UP000190395">
    <property type="component" value="Unassembled WGS sequence"/>
</dbReference>
<dbReference type="NCBIfam" id="NF001954">
    <property type="entry name" value="PRK00733.2-2"/>
    <property type="match status" value="1"/>
</dbReference>
<keyword evidence="8 9" id="KW-0472">Membrane</keyword>
<keyword evidence="9" id="KW-0739">Sodium transport</keyword>
<feature type="transmembrane region" description="Helical" evidence="9">
    <location>
        <begin position="172"/>
        <end position="190"/>
    </location>
</feature>
<keyword evidence="3 9" id="KW-0812">Transmembrane</keyword>
<dbReference type="GO" id="GO:0004427">
    <property type="term" value="F:inorganic diphosphate phosphatase activity"/>
    <property type="evidence" value="ECO:0007669"/>
    <property type="project" value="UniProtKB-UniRule"/>
</dbReference>
<feature type="site" description="Determinant of potassium dependence" evidence="9">
    <location>
        <position position="489"/>
    </location>
</feature>
<feature type="transmembrane region" description="Helical" evidence="9">
    <location>
        <begin position="604"/>
        <end position="622"/>
    </location>
</feature>
<dbReference type="NCBIfam" id="TIGR01104">
    <property type="entry name" value="V_PPase"/>
    <property type="match status" value="1"/>
</dbReference>
<dbReference type="InterPro" id="IPR004131">
    <property type="entry name" value="PPase-energised_H-pump"/>
</dbReference>
<comment type="subcellular location">
    <subcellularLocation>
        <location evidence="9">Cell membrane</location>
        <topology evidence="9">Multi-pass membrane protein</topology>
    </subcellularLocation>
    <subcellularLocation>
        <location evidence="1">Endomembrane system</location>
        <topology evidence="1">Multi-pass membrane protein</topology>
    </subcellularLocation>
</comment>
<feature type="transmembrane region" description="Helical" evidence="9">
    <location>
        <begin position="277"/>
        <end position="304"/>
    </location>
</feature>
<evidence type="ECO:0000256" key="7">
    <source>
        <dbReference type="ARBA" id="ARBA00023065"/>
    </source>
</evidence>
<feature type="transmembrane region" description="Helical" evidence="9">
    <location>
        <begin position="495"/>
        <end position="514"/>
    </location>
</feature>
<keyword evidence="6 9" id="KW-1133">Transmembrane helix</keyword>
<comment type="subunit">
    <text evidence="9">Homodimer.</text>
</comment>
<comment type="cofactor">
    <cofactor evidence="9">
        <name>Mg(2+)</name>
        <dbReference type="ChEBI" id="CHEBI:18420"/>
    </cofactor>
</comment>
<name>A0A1T4PCI5_9SPIR</name>
<comment type="activity regulation">
    <text evidence="9">Requires K(+) for maximal activity.</text>
</comment>
<evidence type="ECO:0000256" key="9">
    <source>
        <dbReference type="HAMAP-Rule" id="MF_01129"/>
    </source>
</evidence>
<evidence type="ECO:0000256" key="1">
    <source>
        <dbReference type="ARBA" id="ARBA00004127"/>
    </source>
</evidence>
<keyword evidence="4 9" id="KW-0460">Magnesium</keyword>
<feature type="transmembrane region" description="Helical" evidence="9">
    <location>
        <begin position="699"/>
        <end position="721"/>
    </location>
</feature>
<dbReference type="OrthoDB" id="9808652at2"/>
<keyword evidence="7 9" id="KW-0406">Ion transport</keyword>
<feature type="transmembrane region" description="Helical" evidence="9">
    <location>
        <begin position="316"/>
        <end position="337"/>
    </location>
</feature>
<evidence type="ECO:0000256" key="6">
    <source>
        <dbReference type="ARBA" id="ARBA00022989"/>
    </source>
</evidence>
<sequence length="726" mass="75447">MTLSVFLLFAALFALAYAVFNFFKVKNLEEGNELMQKIASYIRGGANTFISIEYRILAIVVLIVAVIVFLALDWYVAVALLIGSVMSALAGMVGMKIATYANVRVTNEANKTQNIGQTLKVAFRGGSVMGLCVGGFALLGLSIVVIVFGYAFGWISSTEAVPAWLTKIALVRFPNVLTGYALGCSMVAMFNRVGGGIYTKAADMGADLVGKTEAHIPEDDPRNPATIADNVGDNVGDVAGLGSDLLESYVASIVAAIALGYNLIIKTGVKGDSLSALYTFPLAFAAVGLVACVIGVASLLVRNLSKSKKVHNQLNGATYVGAALTMVAGAVLSYKLFGTGNVDFAKLGFKFGALSPWIGATVGIIAGILIGTLAEFYTSSDYKPTKILASSSKEGPALTITSGLALGMRSCMAPCVVLGIGIIVAYYTSGLYGVAMSAMGMLSFVSLTVSVDTYGPISDNAGGIAEMSALPEGVREITDTLDAVGNTTAAIGKGFAIGSGGLAALALMLSYMYSLPGESVGANGLPTLNIMEPMTLAGAIVGGALPFFFSGMLIDAVAIAARKMVEEVRRQFKEHPAILEGKEDPDHNRCIKISTEGSIGQMKVPALMAVVIPVVAGLLFGAHFVGGILIGSTIASIMIAIFTGNAGGAWDNGKKFIEQGGLEGIKKGGEGYDTVHDAAVVGDTVGDPLKDTVGPCMDIFIKIMSTVSLVAVSVFAEYNLWNFIFK</sequence>
<comment type="caution">
    <text evidence="9">Lacks conserved residue(s) required for the propagation of feature annotation.</text>
</comment>
<dbReference type="GO" id="GO:0000287">
    <property type="term" value="F:magnesium ion binding"/>
    <property type="evidence" value="ECO:0007669"/>
    <property type="project" value="UniProtKB-UniRule"/>
</dbReference>
<feature type="transmembrane region" description="Helical" evidence="9">
    <location>
        <begin position="248"/>
        <end position="265"/>
    </location>
</feature>
<proteinExistence type="inferred from homology"/>
<gene>
    <name evidence="9" type="primary">hppA</name>
    <name evidence="10" type="ORF">SAMN02745152_01505</name>
</gene>
<keyword evidence="9" id="KW-0915">Sodium</keyword>
<keyword evidence="5 9" id="KW-1278">Translocase</keyword>
<dbReference type="PIRSF" id="PIRSF001265">
    <property type="entry name" value="H+-PPase"/>
    <property type="match status" value="1"/>
</dbReference>
<dbReference type="EC" id="7.2.3.1" evidence="9"/>
<keyword evidence="11" id="KW-1185">Reference proteome</keyword>
<evidence type="ECO:0000256" key="8">
    <source>
        <dbReference type="ARBA" id="ARBA00023136"/>
    </source>
</evidence>
<comment type="similarity">
    <text evidence="9">Belongs to the H(+)-translocating pyrophosphatase (TC 3.A.10) family. K(+)-stimulated subfamily.</text>
</comment>
<organism evidence="10 11">
    <name type="scientific">Treponema berlinense</name>
    <dbReference type="NCBI Taxonomy" id="225004"/>
    <lineage>
        <taxon>Bacteria</taxon>
        <taxon>Pseudomonadati</taxon>
        <taxon>Spirochaetota</taxon>
        <taxon>Spirochaetia</taxon>
        <taxon>Spirochaetales</taxon>
        <taxon>Treponemataceae</taxon>
        <taxon>Treponema</taxon>
    </lineage>
</organism>
<evidence type="ECO:0000256" key="3">
    <source>
        <dbReference type="ARBA" id="ARBA00022692"/>
    </source>
</evidence>
<dbReference type="GO" id="GO:0006814">
    <property type="term" value="P:sodium ion transport"/>
    <property type="evidence" value="ECO:0007669"/>
    <property type="project" value="UniProtKB-UniRule"/>
</dbReference>
<keyword evidence="2 9" id="KW-0813">Transport</keyword>
<evidence type="ECO:0000256" key="2">
    <source>
        <dbReference type="ARBA" id="ARBA00022448"/>
    </source>
</evidence>
<evidence type="ECO:0000256" key="4">
    <source>
        <dbReference type="ARBA" id="ARBA00022842"/>
    </source>
</evidence>
<comment type="catalytic activity">
    <reaction evidence="9">
        <text>Na(+)(in) + diphosphate + H2O = Na(+)(out) + 2 phosphate + H(+)</text>
        <dbReference type="Rhea" id="RHEA:57884"/>
        <dbReference type="ChEBI" id="CHEBI:15377"/>
        <dbReference type="ChEBI" id="CHEBI:15378"/>
        <dbReference type="ChEBI" id="CHEBI:29101"/>
        <dbReference type="ChEBI" id="CHEBI:33019"/>
        <dbReference type="ChEBI" id="CHEBI:43474"/>
        <dbReference type="EC" id="7.2.3.1"/>
    </reaction>
</comment>
<dbReference type="EMBL" id="FUXC01000008">
    <property type="protein sequence ID" value="SJZ88538.1"/>
    <property type="molecule type" value="Genomic_DNA"/>
</dbReference>
<dbReference type="HAMAP" id="MF_01129">
    <property type="entry name" value="PPase_energized_pump"/>
    <property type="match status" value="1"/>
</dbReference>
<dbReference type="GO" id="GO:0009678">
    <property type="term" value="F:diphosphate hydrolysis-driven proton transmembrane transporter activity"/>
    <property type="evidence" value="ECO:0007669"/>
    <property type="project" value="UniProtKB-UniRule"/>
</dbReference>
<keyword evidence="9" id="KW-1003">Cell membrane</keyword>
<evidence type="ECO:0000313" key="11">
    <source>
        <dbReference type="Proteomes" id="UP000190395"/>
    </source>
</evidence>
<dbReference type="AlphaFoldDB" id="A0A1T4PCI5"/>
<feature type="transmembrane region" description="Helical" evidence="9">
    <location>
        <begin position="56"/>
        <end position="82"/>
    </location>
</feature>
<dbReference type="PANTHER" id="PTHR31998">
    <property type="entry name" value="K(+)-INSENSITIVE PYROPHOSPHATE-ENERGIZED PROTON PUMP"/>
    <property type="match status" value="1"/>
</dbReference>
<dbReference type="GO" id="GO:0005886">
    <property type="term" value="C:plasma membrane"/>
    <property type="evidence" value="ECO:0007669"/>
    <property type="project" value="UniProtKB-SubCell"/>
</dbReference>
<dbReference type="NCBIfam" id="NF001960">
    <property type="entry name" value="PRK00733.3-5"/>
    <property type="match status" value="1"/>
</dbReference>
<comment type="function">
    <text evidence="9">Sodium pump that utilizes the energy of pyrophosphate hydrolysis as the driving force for Na(+) movement across the membrane.</text>
</comment>
<dbReference type="RefSeq" id="WP_078931240.1">
    <property type="nucleotide sequence ID" value="NZ_CAMEQG010000023.1"/>
</dbReference>
<keyword evidence="9" id="KW-0630">Potassium</keyword>
<evidence type="ECO:0000256" key="5">
    <source>
        <dbReference type="ARBA" id="ARBA00022967"/>
    </source>
</evidence>
<reference evidence="10 11" key="1">
    <citation type="submission" date="2017-02" db="EMBL/GenBank/DDBJ databases">
        <authorList>
            <person name="Peterson S.W."/>
        </authorList>
    </citation>
    <scope>NUCLEOTIDE SEQUENCE [LARGE SCALE GENOMIC DNA]</scope>
    <source>
        <strain evidence="10 11">ATCC BAA-909</strain>
    </source>
</reference>
<dbReference type="GO" id="GO:0030955">
    <property type="term" value="F:potassium ion binding"/>
    <property type="evidence" value="ECO:0007669"/>
    <property type="project" value="UniProtKB-UniRule"/>
</dbReference>